<sequence length="98" mass="10895">MGSVQLPTVAVCSQQTGLQADLRTSLRFCKHSSDEVAISSADDIIRLRKDEKLWIIPAAGCRLRISLKLLGRVSGQSLAMNEVARWIERCDVRDLETP</sequence>
<dbReference type="STRING" id="1081108.A0A162IT43"/>
<reference evidence="1 2" key="1">
    <citation type="journal article" date="2016" name="Genome Biol. Evol.">
        <title>Divergent and convergent evolution of fungal pathogenicity.</title>
        <authorList>
            <person name="Shang Y."/>
            <person name="Xiao G."/>
            <person name="Zheng P."/>
            <person name="Cen K."/>
            <person name="Zhan S."/>
            <person name="Wang C."/>
        </authorList>
    </citation>
    <scope>NUCLEOTIDE SEQUENCE [LARGE SCALE GENOMIC DNA]</scope>
    <source>
        <strain evidence="1 2">RCEF 1005</strain>
    </source>
</reference>
<organism evidence="1 2">
    <name type="scientific">Akanthomyces lecanii RCEF 1005</name>
    <dbReference type="NCBI Taxonomy" id="1081108"/>
    <lineage>
        <taxon>Eukaryota</taxon>
        <taxon>Fungi</taxon>
        <taxon>Dikarya</taxon>
        <taxon>Ascomycota</taxon>
        <taxon>Pezizomycotina</taxon>
        <taxon>Sordariomycetes</taxon>
        <taxon>Hypocreomycetidae</taxon>
        <taxon>Hypocreales</taxon>
        <taxon>Cordycipitaceae</taxon>
        <taxon>Akanthomyces</taxon>
        <taxon>Cordyceps confragosa</taxon>
    </lineage>
</organism>
<accession>A0A162IT43</accession>
<keyword evidence="2" id="KW-1185">Reference proteome</keyword>
<comment type="caution">
    <text evidence="1">The sequence shown here is derived from an EMBL/GenBank/DDBJ whole genome shotgun (WGS) entry which is preliminary data.</text>
</comment>
<dbReference type="OrthoDB" id="4898608at2759"/>
<evidence type="ECO:0000313" key="2">
    <source>
        <dbReference type="Proteomes" id="UP000076881"/>
    </source>
</evidence>
<gene>
    <name evidence="1" type="ORF">LEL_06539</name>
</gene>
<protein>
    <submittedName>
        <fullName evidence="1">Uncharacterized protein</fullName>
    </submittedName>
</protein>
<proteinExistence type="predicted"/>
<evidence type="ECO:0000313" key="1">
    <source>
        <dbReference type="EMBL" id="OAA76855.1"/>
    </source>
</evidence>
<dbReference type="EMBL" id="AZHF01000004">
    <property type="protein sequence ID" value="OAA76855.1"/>
    <property type="molecule type" value="Genomic_DNA"/>
</dbReference>
<name>A0A162IT43_CORDF</name>
<dbReference type="Proteomes" id="UP000076881">
    <property type="component" value="Unassembled WGS sequence"/>
</dbReference>
<dbReference type="AlphaFoldDB" id="A0A162IT43"/>